<sequence length="175" mass="19738">MGITISGQTGLLISAALLGFMLGGLYDVFRFIRVATRCGRVGLVFLDIFYWLICSIATFVFILLENEGKIRFLVLLVEALGAALYYYTIGAIFIKRAEEIDRAVKRHVKQAGKAVMGPVRKYGGEAFSKISNSCNKAYRNIKKDSKLLKIRLKVKSKMMYNLIQPAKKPKPHKKR</sequence>
<keyword evidence="1" id="KW-0812">Transmembrane</keyword>
<dbReference type="EMBL" id="LM995447">
    <property type="protein sequence ID" value="CDZ24815.1"/>
    <property type="molecule type" value="Genomic_DNA"/>
</dbReference>
<evidence type="ECO:0000313" key="2">
    <source>
        <dbReference type="EMBL" id="CDZ24815.1"/>
    </source>
</evidence>
<accession>A0A078KUH8</accession>
<feature type="transmembrane region" description="Helical" evidence="1">
    <location>
        <begin position="41"/>
        <end position="64"/>
    </location>
</feature>
<dbReference type="NCBIfam" id="TIGR02893">
    <property type="entry name" value="spore_yabQ"/>
    <property type="match status" value="1"/>
</dbReference>
<dbReference type="InterPro" id="IPR019074">
    <property type="entry name" value="YabQ"/>
</dbReference>
<dbReference type="HOGENOM" id="CLU_113225_1_1_9"/>
<reference evidence="3" key="1">
    <citation type="submission" date="2014-07" db="EMBL/GenBank/DDBJ databases">
        <authorList>
            <person name="Wibberg D."/>
        </authorList>
    </citation>
    <scope>NUCLEOTIDE SEQUENCE [LARGE SCALE GENOMIC DNA]</scope>
    <source>
        <strain evidence="3">DG5</strain>
    </source>
</reference>
<evidence type="ECO:0000256" key="1">
    <source>
        <dbReference type="SAM" id="Phobius"/>
    </source>
</evidence>
<dbReference type="Proteomes" id="UP000032431">
    <property type="component" value="Chromosome I"/>
</dbReference>
<dbReference type="OrthoDB" id="1858990at2"/>
<feature type="transmembrane region" description="Helical" evidence="1">
    <location>
        <begin position="12"/>
        <end position="29"/>
    </location>
</feature>
<name>A0A078KUH8_9FIRM</name>
<proteinExistence type="predicted"/>
<protein>
    <submittedName>
        <fullName evidence="2">Putative membrane protein</fullName>
    </submittedName>
</protein>
<keyword evidence="1" id="KW-0472">Membrane</keyword>
<dbReference type="Pfam" id="PF09578">
    <property type="entry name" value="Spore_YabQ"/>
    <property type="match status" value="1"/>
</dbReference>
<keyword evidence="3" id="KW-1185">Reference proteome</keyword>
<dbReference type="PATRIC" id="fig|29343.3.peg.1802"/>
<gene>
    <name evidence="2" type="ORF">CCDG5_1707</name>
</gene>
<dbReference type="KEGG" id="ccel:CCDG5_1707"/>
<keyword evidence="1" id="KW-1133">Transmembrane helix</keyword>
<dbReference type="STRING" id="29343.CCDG5_1707"/>
<feature type="transmembrane region" description="Helical" evidence="1">
    <location>
        <begin position="70"/>
        <end position="94"/>
    </location>
</feature>
<dbReference type="AlphaFoldDB" id="A0A078KUH8"/>
<evidence type="ECO:0000313" key="3">
    <source>
        <dbReference type="Proteomes" id="UP000032431"/>
    </source>
</evidence>
<organism evidence="2 3">
    <name type="scientific">[Clostridium] cellulosi</name>
    <dbReference type="NCBI Taxonomy" id="29343"/>
    <lineage>
        <taxon>Bacteria</taxon>
        <taxon>Bacillati</taxon>
        <taxon>Bacillota</taxon>
        <taxon>Clostridia</taxon>
        <taxon>Eubacteriales</taxon>
        <taxon>Oscillospiraceae</taxon>
        <taxon>Oscillospiraceae incertae sedis</taxon>
    </lineage>
</organism>